<dbReference type="Pfam" id="PF00578">
    <property type="entry name" value="AhpC-TSA"/>
    <property type="match status" value="1"/>
</dbReference>
<keyword evidence="8" id="KW-0676">Redox-active center</keyword>
<keyword evidence="7" id="KW-1015">Disulfide bond</keyword>
<dbReference type="GO" id="GO:0005737">
    <property type="term" value="C:cytoplasm"/>
    <property type="evidence" value="ECO:0007669"/>
    <property type="project" value="TreeGrafter"/>
</dbReference>
<dbReference type="FunFam" id="3.40.30.10:FF:000007">
    <property type="entry name" value="Thioredoxin-dependent thiol peroxidase"/>
    <property type="match status" value="1"/>
</dbReference>
<comment type="similarity">
    <text evidence="10">Belongs to the peroxiredoxin family. BCP/PrxQ subfamily.</text>
</comment>
<dbReference type="PROSITE" id="PS51352">
    <property type="entry name" value="THIOREDOXIN_2"/>
    <property type="match status" value="1"/>
</dbReference>
<evidence type="ECO:0000313" key="15">
    <source>
        <dbReference type="EMBL" id="CRI33631.1"/>
    </source>
</evidence>
<evidence type="ECO:0000256" key="9">
    <source>
        <dbReference type="ARBA" id="ARBA00032824"/>
    </source>
</evidence>
<dbReference type="GO" id="GO:0008379">
    <property type="term" value="F:thioredoxin peroxidase activity"/>
    <property type="evidence" value="ECO:0007669"/>
    <property type="project" value="TreeGrafter"/>
</dbReference>
<dbReference type="PANTHER" id="PTHR42801">
    <property type="entry name" value="THIOREDOXIN-DEPENDENT PEROXIDE REDUCTASE"/>
    <property type="match status" value="1"/>
</dbReference>
<dbReference type="RefSeq" id="WP_015107488.1">
    <property type="nucleotide sequence ID" value="NZ_AP026684.1"/>
</dbReference>
<evidence type="ECO:0000256" key="11">
    <source>
        <dbReference type="ARBA" id="ARBA00042639"/>
    </source>
</evidence>
<evidence type="ECO:0000256" key="6">
    <source>
        <dbReference type="ARBA" id="ARBA00023002"/>
    </source>
</evidence>
<evidence type="ECO:0000256" key="10">
    <source>
        <dbReference type="ARBA" id="ARBA00038489"/>
    </source>
</evidence>
<evidence type="ECO:0000256" key="7">
    <source>
        <dbReference type="ARBA" id="ARBA00023157"/>
    </source>
</evidence>
<dbReference type="Gene3D" id="3.40.30.10">
    <property type="entry name" value="Glutaredoxin"/>
    <property type="match status" value="1"/>
</dbReference>
<dbReference type="InterPro" id="IPR050924">
    <property type="entry name" value="Peroxiredoxin_BCP/PrxQ"/>
</dbReference>
<reference evidence="16" key="1">
    <citation type="submission" date="2014-12" db="EMBL/GenBank/DDBJ databases">
        <authorList>
            <person name="Smet A."/>
        </authorList>
    </citation>
    <scope>NUCLEOTIDE SEQUENCE [LARGE SCALE GENOMIC DNA]</scope>
</reference>
<comment type="catalytic activity">
    <reaction evidence="12">
        <text>a hydroperoxide + [thioredoxin]-dithiol = an alcohol + [thioredoxin]-disulfide + H2O</text>
        <dbReference type="Rhea" id="RHEA:62620"/>
        <dbReference type="Rhea" id="RHEA-COMP:10698"/>
        <dbReference type="Rhea" id="RHEA-COMP:10700"/>
        <dbReference type="ChEBI" id="CHEBI:15377"/>
        <dbReference type="ChEBI" id="CHEBI:29950"/>
        <dbReference type="ChEBI" id="CHEBI:30879"/>
        <dbReference type="ChEBI" id="CHEBI:35924"/>
        <dbReference type="ChEBI" id="CHEBI:50058"/>
        <dbReference type="EC" id="1.11.1.24"/>
    </reaction>
</comment>
<dbReference type="CDD" id="cd03017">
    <property type="entry name" value="PRX_BCP"/>
    <property type="match status" value="1"/>
</dbReference>
<dbReference type="InterPro" id="IPR000866">
    <property type="entry name" value="AhpC/TSA"/>
</dbReference>
<dbReference type="GO" id="GO:0045454">
    <property type="term" value="P:cell redox homeostasis"/>
    <property type="evidence" value="ECO:0007669"/>
    <property type="project" value="TreeGrafter"/>
</dbReference>
<keyword evidence="6 15" id="KW-0560">Oxidoreductase</keyword>
<organism evidence="15 16">
    <name type="scientific">Helicobacter heilmannii</name>
    <dbReference type="NCBI Taxonomy" id="35817"/>
    <lineage>
        <taxon>Bacteria</taxon>
        <taxon>Pseudomonadati</taxon>
        <taxon>Campylobacterota</taxon>
        <taxon>Epsilonproteobacteria</taxon>
        <taxon>Campylobacterales</taxon>
        <taxon>Helicobacteraceae</taxon>
        <taxon>Helicobacter</taxon>
    </lineage>
</organism>
<evidence type="ECO:0000256" key="8">
    <source>
        <dbReference type="ARBA" id="ARBA00023284"/>
    </source>
</evidence>
<evidence type="ECO:0000256" key="14">
    <source>
        <dbReference type="ARBA" id="ARBA00078138"/>
    </source>
</evidence>
<keyword evidence="5" id="KW-0049">Antioxidant</keyword>
<protein>
    <recommendedName>
        <fullName evidence="13">Putative peroxiredoxin bcp</fullName>
        <ecNumber evidence="3">1.11.1.24</ecNumber>
    </recommendedName>
    <alternativeName>
        <fullName evidence="14">Bacterioferritin comigratory protein homolog</fullName>
    </alternativeName>
    <alternativeName>
        <fullName evidence="9">Thioredoxin peroxidase</fullName>
    </alternativeName>
    <alternativeName>
        <fullName evidence="11">Thioredoxin-dependent peroxiredoxin Bcp</fullName>
    </alternativeName>
</protein>
<evidence type="ECO:0000256" key="2">
    <source>
        <dbReference type="ARBA" id="ARBA00011245"/>
    </source>
</evidence>
<keyword evidence="4 15" id="KW-0575">Peroxidase</keyword>
<comment type="subunit">
    <text evidence="2">Monomer.</text>
</comment>
<dbReference type="PANTHER" id="PTHR42801:SF4">
    <property type="entry name" value="AHPC_TSA FAMILY PROTEIN"/>
    <property type="match status" value="1"/>
</dbReference>
<dbReference type="InterPro" id="IPR024706">
    <property type="entry name" value="Peroxiredoxin_AhpC-typ"/>
</dbReference>
<evidence type="ECO:0000256" key="1">
    <source>
        <dbReference type="ARBA" id="ARBA00003330"/>
    </source>
</evidence>
<comment type="function">
    <text evidence="1">Thiol-specific peroxidase that catalyzes the reduction of hydrogen peroxide and organic hydroperoxides to water and alcohols, respectively. Plays a role in cell protection against oxidative stress by detoxifying peroxides and as sensor of hydrogen peroxide-mediated signaling events.</text>
</comment>
<dbReference type="InterPro" id="IPR013766">
    <property type="entry name" value="Thioredoxin_domain"/>
</dbReference>
<name>A0A0K2Y3D6_HELHE</name>
<dbReference type="NCBIfam" id="NF006960">
    <property type="entry name" value="PRK09437.1"/>
    <property type="match status" value="1"/>
</dbReference>
<gene>
    <name evidence="15" type="ORF">HHE01_08350</name>
</gene>
<dbReference type="AlphaFoldDB" id="A0A0K2Y3D6"/>
<sequence length="151" mass="16286">MRLEKGSVAPAFTLNNATGQSVSLKDFLGKVVVLYFYPKDNTPGCTLEAQDFTKLKAEFGAKGAVILGVSADDAKSHCHFIESESLGIELLSDPNHEVAKAYGAYGEKNLYGKVSVGLIRSTFVINQEGKIAHALYNVRAKDHAKKVLGLL</sequence>
<evidence type="ECO:0000256" key="13">
    <source>
        <dbReference type="ARBA" id="ARBA00072587"/>
    </source>
</evidence>
<dbReference type="EC" id="1.11.1.24" evidence="3"/>
<evidence type="ECO:0000256" key="5">
    <source>
        <dbReference type="ARBA" id="ARBA00022862"/>
    </source>
</evidence>
<evidence type="ECO:0000256" key="3">
    <source>
        <dbReference type="ARBA" id="ARBA00013017"/>
    </source>
</evidence>
<dbReference type="InterPro" id="IPR036249">
    <property type="entry name" value="Thioredoxin-like_sf"/>
</dbReference>
<evidence type="ECO:0000256" key="12">
    <source>
        <dbReference type="ARBA" id="ARBA00049091"/>
    </source>
</evidence>
<dbReference type="SUPFAM" id="SSF52833">
    <property type="entry name" value="Thioredoxin-like"/>
    <property type="match status" value="1"/>
</dbReference>
<dbReference type="GO" id="GO:0034599">
    <property type="term" value="P:cellular response to oxidative stress"/>
    <property type="evidence" value="ECO:0007669"/>
    <property type="project" value="TreeGrafter"/>
</dbReference>
<dbReference type="EMBL" id="CDMK01000001">
    <property type="protein sequence ID" value="CRI33631.1"/>
    <property type="molecule type" value="Genomic_DNA"/>
</dbReference>
<dbReference type="Proteomes" id="UP000046090">
    <property type="component" value="Unassembled WGS sequence"/>
</dbReference>
<evidence type="ECO:0000256" key="4">
    <source>
        <dbReference type="ARBA" id="ARBA00022559"/>
    </source>
</evidence>
<accession>A0A0K2Y3D6</accession>
<dbReference type="GeneID" id="76196309"/>
<dbReference type="PIRSF" id="PIRSF000239">
    <property type="entry name" value="AHPC"/>
    <property type="match status" value="1"/>
</dbReference>
<keyword evidence="16" id="KW-1185">Reference proteome</keyword>
<evidence type="ECO:0000313" key="16">
    <source>
        <dbReference type="Proteomes" id="UP000046090"/>
    </source>
</evidence>
<proteinExistence type="inferred from homology"/>